<dbReference type="InterPro" id="IPR043588">
    <property type="entry name" value="SSH-N"/>
</dbReference>
<reference evidence="13 14" key="1">
    <citation type="submission" date="2019-08" db="EMBL/GenBank/DDBJ databases">
        <authorList>
            <person name="Alioto T."/>
            <person name="Alioto T."/>
            <person name="Gomez Garrido J."/>
        </authorList>
    </citation>
    <scope>NUCLEOTIDE SEQUENCE [LARGE SCALE GENOMIC DNA]</scope>
</reference>
<dbReference type="SUPFAM" id="SSF109715">
    <property type="entry name" value="DEK C-terminal domain"/>
    <property type="match status" value="1"/>
</dbReference>
<feature type="region of interest" description="Disordered" evidence="9">
    <location>
        <begin position="571"/>
        <end position="634"/>
    </location>
</feature>
<dbReference type="AlphaFoldDB" id="A0A5E4M998"/>
<feature type="compositionally biased region" description="Basic residues" evidence="9">
    <location>
        <begin position="149"/>
        <end position="166"/>
    </location>
</feature>
<comment type="subcellular location">
    <subcellularLocation>
        <location evidence="1">Cytoplasm</location>
        <location evidence="1">Cytoskeleton</location>
    </subcellularLocation>
</comment>
<dbReference type="SUPFAM" id="SSF52799">
    <property type="entry name" value="(Phosphotyrosine protein) phosphatases II"/>
    <property type="match status" value="1"/>
</dbReference>
<feature type="compositionally biased region" description="Polar residues" evidence="9">
    <location>
        <begin position="575"/>
        <end position="584"/>
    </location>
</feature>
<dbReference type="InterPro" id="IPR016130">
    <property type="entry name" value="Tyr_Pase_AS"/>
</dbReference>
<evidence type="ECO:0000313" key="13">
    <source>
        <dbReference type="EMBL" id="VVC27933.1"/>
    </source>
</evidence>
<evidence type="ECO:0000256" key="2">
    <source>
        <dbReference type="ARBA" id="ARBA00009580"/>
    </source>
</evidence>
<evidence type="ECO:0000259" key="10">
    <source>
        <dbReference type="PROSITE" id="PS50054"/>
    </source>
</evidence>
<evidence type="ECO:0000256" key="9">
    <source>
        <dbReference type="SAM" id="MobiDB-lite"/>
    </source>
</evidence>
<feature type="region of interest" description="Disordered" evidence="9">
    <location>
        <begin position="728"/>
        <end position="777"/>
    </location>
</feature>
<dbReference type="Gene3D" id="1.10.10.60">
    <property type="entry name" value="Homeodomain-like"/>
    <property type="match status" value="1"/>
</dbReference>
<dbReference type="Pfam" id="PF08766">
    <property type="entry name" value="DEK_C"/>
    <property type="match status" value="1"/>
</dbReference>
<dbReference type="InterPro" id="IPR014876">
    <property type="entry name" value="DEK_C"/>
</dbReference>
<keyword evidence="4" id="KW-0963">Cytoplasm</keyword>
<keyword evidence="14" id="KW-1185">Reference proteome</keyword>
<evidence type="ECO:0000256" key="7">
    <source>
        <dbReference type="ARBA" id="ARBA00023212"/>
    </source>
</evidence>
<dbReference type="PROSITE" id="PS00383">
    <property type="entry name" value="TYR_PHOSPHATASE_1"/>
    <property type="match status" value="1"/>
</dbReference>
<protein>
    <recommendedName>
        <fullName evidence="3">protein-serine/threonine phosphatase</fullName>
        <ecNumber evidence="3">3.1.3.16</ecNumber>
    </recommendedName>
</protein>
<gene>
    <name evidence="13" type="ORF">CINCED_3A018736</name>
</gene>
<evidence type="ECO:0000313" key="14">
    <source>
        <dbReference type="Proteomes" id="UP000325440"/>
    </source>
</evidence>
<feature type="compositionally biased region" description="Basic and acidic residues" evidence="9">
    <location>
        <begin position="343"/>
        <end position="363"/>
    </location>
</feature>
<dbReference type="GO" id="GO:0030837">
    <property type="term" value="P:negative regulation of actin filament polymerization"/>
    <property type="evidence" value="ECO:0007669"/>
    <property type="project" value="InterPro"/>
</dbReference>
<dbReference type="Pfam" id="PF23040">
    <property type="entry name" value="PH_SSH1-like_1st"/>
    <property type="match status" value="1"/>
</dbReference>
<dbReference type="GO" id="GO:0003779">
    <property type="term" value="F:actin binding"/>
    <property type="evidence" value="ECO:0007669"/>
    <property type="project" value="InterPro"/>
</dbReference>
<dbReference type="InterPro" id="IPR000387">
    <property type="entry name" value="Tyr_Pase_dom"/>
</dbReference>
<comment type="similarity">
    <text evidence="2">Belongs to the protein-tyrosine phosphatase family.</text>
</comment>
<feature type="domain" description="Tyrosine-protein phosphatase" evidence="10">
    <location>
        <begin position="421"/>
        <end position="562"/>
    </location>
</feature>
<dbReference type="InterPro" id="IPR029021">
    <property type="entry name" value="Prot-tyrosine_phosphatase-like"/>
</dbReference>
<feature type="compositionally biased region" description="Polar residues" evidence="9">
    <location>
        <begin position="27"/>
        <end position="49"/>
    </location>
</feature>
<dbReference type="EC" id="3.1.3.16" evidence="3"/>
<dbReference type="SMART" id="SM00195">
    <property type="entry name" value="DSPc"/>
    <property type="match status" value="1"/>
</dbReference>
<comment type="catalytic activity">
    <reaction evidence="8">
        <text>O-phospho-L-threonyl-[protein] + H2O = L-threonyl-[protein] + phosphate</text>
        <dbReference type="Rhea" id="RHEA:47004"/>
        <dbReference type="Rhea" id="RHEA-COMP:11060"/>
        <dbReference type="Rhea" id="RHEA-COMP:11605"/>
        <dbReference type="ChEBI" id="CHEBI:15377"/>
        <dbReference type="ChEBI" id="CHEBI:30013"/>
        <dbReference type="ChEBI" id="CHEBI:43474"/>
        <dbReference type="ChEBI" id="CHEBI:61977"/>
        <dbReference type="EC" id="3.1.3.16"/>
    </reaction>
</comment>
<dbReference type="Proteomes" id="UP000325440">
    <property type="component" value="Unassembled WGS sequence"/>
</dbReference>
<keyword evidence="7" id="KW-0206">Cytoskeleton</keyword>
<feature type="region of interest" description="Disordered" evidence="9">
    <location>
        <begin position="341"/>
        <end position="363"/>
    </location>
</feature>
<evidence type="ECO:0000256" key="6">
    <source>
        <dbReference type="ARBA" id="ARBA00022912"/>
    </source>
</evidence>
<dbReference type="PROSITE" id="PS50056">
    <property type="entry name" value="TYR_PHOSPHATASE_2"/>
    <property type="match status" value="1"/>
</dbReference>
<organism evidence="13 14">
    <name type="scientific">Cinara cedri</name>
    <dbReference type="NCBI Taxonomy" id="506608"/>
    <lineage>
        <taxon>Eukaryota</taxon>
        <taxon>Metazoa</taxon>
        <taxon>Ecdysozoa</taxon>
        <taxon>Arthropoda</taxon>
        <taxon>Hexapoda</taxon>
        <taxon>Insecta</taxon>
        <taxon>Pterygota</taxon>
        <taxon>Neoptera</taxon>
        <taxon>Paraneoptera</taxon>
        <taxon>Hemiptera</taxon>
        <taxon>Sternorrhyncha</taxon>
        <taxon>Aphidomorpha</taxon>
        <taxon>Aphidoidea</taxon>
        <taxon>Aphididae</taxon>
        <taxon>Lachninae</taxon>
        <taxon>Cinara</taxon>
    </lineage>
</organism>
<keyword evidence="5" id="KW-0378">Hydrolase</keyword>
<dbReference type="Pfam" id="PF00782">
    <property type="entry name" value="DSPc"/>
    <property type="match status" value="1"/>
</dbReference>
<evidence type="ECO:0000259" key="11">
    <source>
        <dbReference type="PROSITE" id="PS50056"/>
    </source>
</evidence>
<dbReference type="Gene3D" id="3.90.190.10">
    <property type="entry name" value="Protein tyrosine phosphatase superfamily"/>
    <property type="match status" value="1"/>
</dbReference>
<feature type="region of interest" description="Disordered" evidence="9">
    <location>
        <begin position="1044"/>
        <end position="1101"/>
    </location>
</feature>
<dbReference type="EMBL" id="CABPRJ010000477">
    <property type="protein sequence ID" value="VVC27933.1"/>
    <property type="molecule type" value="Genomic_DNA"/>
</dbReference>
<evidence type="ECO:0000256" key="4">
    <source>
        <dbReference type="ARBA" id="ARBA00022490"/>
    </source>
</evidence>
<evidence type="ECO:0000256" key="3">
    <source>
        <dbReference type="ARBA" id="ARBA00013081"/>
    </source>
</evidence>
<sequence length="1217" mass="134425">MMLYVLPPPAAAGPPSPWSTILCEDGQPSSASVVNGATAGGQPQPTAVNGSGRLTYKRNASNNRRVKAWLNAVQKNNRPPPRRKLSVDATAAAATGPEDSGAGSSLDEDEPVKTNRRLSECYFANKGSATVLCSPKSHHQQEQQQQPQLRRKRQHHHHSPHPHRHQSLSAPASSCRLSAGEDEMQTRANDIQAHLQSMFHILRPDDSLNMAVKLESVHSGRTRYLVVVSCLNGNNQEESCLLGLDCNQRTTIGLVLRLLADTTITLDGDGGFSVSVCSRHHIFKPVSVQAMWSALQSLHRVSAQAREHNFFEGGLTHDWITHYEKQISSDQSCLNEWNAMDSIESRRPPSPDSLRTKPSEREETERVIRSALKEIMMSVDLDEVTSKFIRGRLEETLDMDLGEYKPFIDQEMLTVLGQMDAATQIFPHVYLGSEWNASNLEELNRNGVRHILNVTREIDNFFPGSFNYLNVRVYDDDKTDLLKHWDNTFKYITKAEQEGSKVLVHCKMGVSRSASVVIAYAMKAYNWSFKKAFEHVQSKRTCIKPNKHFILQLETYQGILAAMKNREKLQRSKSETNLVATSGLITPPNSPKKPLDTPRSQSEGDKDATPSDRLDKENEPIVSSTPERLMPPKLDISGYDLMKSGGRPKSWSPENSFASDILTNSTLLSQSLEKINMEKVSVEVEVEVPNIPPAPPLPPFEFHKYNVSVFMPCGNGLRSYSVSQNKIVQLQPTPPPPRPSSVKLRVNELESSSSSTSSSGTGGINGCTSSPDRKSTVDSSRNLVLNLTTQFEGVVASSSAANSPSDDILVKLPQAESPKFSRIAVNKPPPMTVVCTTTNVVCPKRDISDLFSSRLDRVFEREERKQSREPHDPVAVCSDVSRQNSWSSYDSAVVLRDVISRHSSWGSCDTRTLPSRNSSWGSYDVHVRPTMQYVSERGERPAVVTESSAAVVKISDEATASYHHAKKSKQKDDHQQKLLLPHCYSSSPTLGQGASLKLASRATASQPNISGLGNSCSSSNNNNCNNTKQSSLVKSLKEEFEAKASDTIEKQQWKTGSGGNVAEDDSSSSSEHVKSLPTSPVSEHPKVTQRPSPAASMEDLSVRKLVGKYENGRARSKTFVQDSGCPRKPQQLQLQQSPVPPSRLSSLDATLIGPRKFTKFECNNPVVKTVVLPLQQSDIRASVNRAANNKLQQGKSHPLTKLSFKQLKVNSTVYNSM</sequence>
<dbReference type="PROSITE" id="PS51998">
    <property type="entry name" value="DEK_C"/>
    <property type="match status" value="1"/>
</dbReference>
<evidence type="ECO:0000256" key="8">
    <source>
        <dbReference type="ARBA" id="ARBA00048336"/>
    </source>
</evidence>
<dbReference type="GO" id="GO:0004722">
    <property type="term" value="F:protein serine/threonine phosphatase activity"/>
    <property type="evidence" value="ECO:0007669"/>
    <property type="project" value="UniProtKB-EC"/>
</dbReference>
<feature type="domain" description="DEK-C" evidence="12">
    <location>
        <begin position="362"/>
        <end position="417"/>
    </location>
</feature>
<feature type="region of interest" description="Disordered" evidence="9">
    <location>
        <begin position="1113"/>
        <end position="1143"/>
    </location>
</feature>
<feature type="region of interest" description="Disordered" evidence="9">
    <location>
        <begin position="71"/>
        <end position="112"/>
    </location>
</feature>
<feature type="compositionally biased region" description="Low complexity" evidence="9">
    <location>
        <begin position="1129"/>
        <end position="1143"/>
    </location>
</feature>
<dbReference type="InterPro" id="IPR000340">
    <property type="entry name" value="Dual-sp_phosphatase_cat-dom"/>
</dbReference>
<feature type="region of interest" description="Disordered" evidence="9">
    <location>
        <begin position="25"/>
        <end position="54"/>
    </location>
</feature>
<dbReference type="InterPro" id="IPR043587">
    <property type="entry name" value="Phosphatase_SSH-like"/>
</dbReference>
<feature type="domain" description="Tyrosine specific protein phosphatases" evidence="11">
    <location>
        <begin position="483"/>
        <end position="540"/>
    </location>
</feature>
<name>A0A5E4M998_9HEMI</name>
<dbReference type="PROSITE" id="PS50054">
    <property type="entry name" value="TYR_PHOSPHATASE_DUAL"/>
    <property type="match status" value="1"/>
</dbReference>
<feature type="region of interest" description="Disordered" evidence="9">
    <location>
        <begin position="133"/>
        <end position="173"/>
    </location>
</feature>
<feature type="compositionally biased region" description="Basic and acidic residues" evidence="9">
    <location>
        <begin position="602"/>
        <end position="619"/>
    </location>
</feature>
<dbReference type="PANTHER" id="PTHR45864:SF2">
    <property type="entry name" value="PROTEIN PHOSPHATASE SLINGSHOT"/>
    <property type="match status" value="1"/>
</dbReference>
<dbReference type="InterPro" id="IPR020422">
    <property type="entry name" value="TYR_PHOSPHATASE_DUAL_dom"/>
</dbReference>
<dbReference type="FunFam" id="3.90.190.10:FF:000004">
    <property type="entry name" value="Protein phosphatase Slingshot homolog 2"/>
    <property type="match status" value="1"/>
</dbReference>
<keyword evidence="6" id="KW-0904">Protein phosphatase</keyword>
<evidence type="ECO:0000259" key="12">
    <source>
        <dbReference type="PROSITE" id="PS51998"/>
    </source>
</evidence>
<dbReference type="GO" id="GO:0005856">
    <property type="term" value="C:cytoskeleton"/>
    <property type="evidence" value="ECO:0007669"/>
    <property type="project" value="UniProtKB-SubCell"/>
</dbReference>
<accession>A0A5E4M998</accession>
<dbReference type="OrthoDB" id="5779068at2759"/>
<evidence type="ECO:0000256" key="5">
    <source>
        <dbReference type="ARBA" id="ARBA00022801"/>
    </source>
</evidence>
<dbReference type="PANTHER" id="PTHR45864">
    <property type="entry name" value="SLINGSHOT PROTEIN PHOSPHATASE HOMOLOG"/>
    <property type="match status" value="1"/>
</dbReference>
<evidence type="ECO:0000256" key="1">
    <source>
        <dbReference type="ARBA" id="ARBA00004245"/>
    </source>
</evidence>
<proteinExistence type="inferred from homology"/>